<dbReference type="AlphaFoldDB" id="A0A371GVE0"/>
<dbReference type="EMBL" id="QJKJ01004368">
    <property type="protein sequence ID" value="RDX94469.1"/>
    <property type="molecule type" value="Genomic_DNA"/>
</dbReference>
<organism evidence="1 2">
    <name type="scientific">Mucuna pruriens</name>
    <name type="common">Velvet bean</name>
    <name type="synonym">Dolichos pruriens</name>
    <dbReference type="NCBI Taxonomy" id="157652"/>
    <lineage>
        <taxon>Eukaryota</taxon>
        <taxon>Viridiplantae</taxon>
        <taxon>Streptophyta</taxon>
        <taxon>Embryophyta</taxon>
        <taxon>Tracheophyta</taxon>
        <taxon>Spermatophyta</taxon>
        <taxon>Magnoliopsida</taxon>
        <taxon>eudicotyledons</taxon>
        <taxon>Gunneridae</taxon>
        <taxon>Pentapetalae</taxon>
        <taxon>rosids</taxon>
        <taxon>fabids</taxon>
        <taxon>Fabales</taxon>
        <taxon>Fabaceae</taxon>
        <taxon>Papilionoideae</taxon>
        <taxon>50 kb inversion clade</taxon>
        <taxon>NPAAA clade</taxon>
        <taxon>indigoferoid/millettioid clade</taxon>
        <taxon>Phaseoleae</taxon>
        <taxon>Mucuna</taxon>
    </lineage>
</organism>
<dbReference type="Proteomes" id="UP000257109">
    <property type="component" value="Unassembled WGS sequence"/>
</dbReference>
<keyword evidence="2" id="KW-1185">Reference proteome</keyword>
<accession>A0A371GVE0</accession>
<protein>
    <submittedName>
        <fullName evidence="1">Uncharacterized protein</fullName>
    </submittedName>
</protein>
<feature type="non-terminal residue" evidence="1">
    <location>
        <position position="1"/>
    </location>
</feature>
<comment type="caution">
    <text evidence="1">The sequence shown here is derived from an EMBL/GenBank/DDBJ whole genome shotgun (WGS) entry which is preliminary data.</text>
</comment>
<reference evidence="1" key="1">
    <citation type="submission" date="2018-05" db="EMBL/GenBank/DDBJ databases">
        <title>Draft genome of Mucuna pruriens seed.</title>
        <authorList>
            <person name="Nnadi N.E."/>
            <person name="Vos R."/>
            <person name="Hasami M.H."/>
            <person name="Devisetty U.K."/>
            <person name="Aguiy J.C."/>
        </authorList>
    </citation>
    <scope>NUCLEOTIDE SEQUENCE [LARGE SCALE GENOMIC DNA]</scope>
    <source>
        <strain evidence="1">JCA_2017</strain>
    </source>
</reference>
<evidence type="ECO:0000313" key="1">
    <source>
        <dbReference type="EMBL" id="RDX94469.1"/>
    </source>
</evidence>
<evidence type="ECO:0000313" key="2">
    <source>
        <dbReference type="Proteomes" id="UP000257109"/>
    </source>
</evidence>
<sequence length="68" mass="7862">MKEKVELGGILHVQNDMFPRYGHNLEVYNNSRVLEPLAGPYCHQSIVCRNSSFEFEDKLFQEGESDTN</sequence>
<gene>
    <name evidence="1" type="ORF">CR513_23138</name>
</gene>
<proteinExistence type="predicted"/>
<name>A0A371GVE0_MUCPR</name>